<name>A0A5B0MWH3_PUCGR</name>
<keyword evidence="3" id="KW-1185">Reference proteome</keyword>
<dbReference type="AlphaFoldDB" id="A0A5B0MWH3"/>
<dbReference type="PROSITE" id="PS50879">
    <property type="entry name" value="RNASE_H_1"/>
    <property type="match status" value="1"/>
</dbReference>
<dbReference type="GO" id="GO:0003676">
    <property type="term" value="F:nucleic acid binding"/>
    <property type="evidence" value="ECO:0007669"/>
    <property type="project" value="InterPro"/>
</dbReference>
<protein>
    <recommendedName>
        <fullName evidence="1">RNase H type-1 domain-containing protein</fullName>
    </recommendedName>
</protein>
<evidence type="ECO:0000259" key="1">
    <source>
        <dbReference type="PROSITE" id="PS50879"/>
    </source>
</evidence>
<dbReference type="InterPro" id="IPR012337">
    <property type="entry name" value="RNaseH-like_sf"/>
</dbReference>
<dbReference type="EMBL" id="VSWC01000131">
    <property type="protein sequence ID" value="KAA1080504.1"/>
    <property type="molecule type" value="Genomic_DNA"/>
</dbReference>
<dbReference type="InterPro" id="IPR002156">
    <property type="entry name" value="RNaseH_domain"/>
</dbReference>
<dbReference type="OrthoDB" id="3230070at2759"/>
<organism evidence="2 3">
    <name type="scientific">Puccinia graminis f. sp. tritici</name>
    <dbReference type="NCBI Taxonomy" id="56615"/>
    <lineage>
        <taxon>Eukaryota</taxon>
        <taxon>Fungi</taxon>
        <taxon>Dikarya</taxon>
        <taxon>Basidiomycota</taxon>
        <taxon>Pucciniomycotina</taxon>
        <taxon>Pucciniomycetes</taxon>
        <taxon>Pucciniales</taxon>
        <taxon>Pucciniaceae</taxon>
        <taxon>Puccinia</taxon>
    </lineage>
</organism>
<dbReference type="SUPFAM" id="SSF53098">
    <property type="entry name" value="Ribonuclease H-like"/>
    <property type="match status" value="1"/>
</dbReference>
<reference evidence="2 3" key="1">
    <citation type="submission" date="2019-05" db="EMBL/GenBank/DDBJ databases">
        <title>Emergence of the Ug99 lineage of the wheat stem rust pathogen through somatic hybridization.</title>
        <authorList>
            <person name="Li F."/>
            <person name="Upadhyaya N.M."/>
            <person name="Sperschneider J."/>
            <person name="Matny O."/>
            <person name="Nguyen-Phuc H."/>
            <person name="Mago R."/>
            <person name="Raley C."/>
            <person name="Miller M.E."/>
            <person name="Silverstein K.A.T."/>
            <person name="Henningsen E."/>
            <person name="Hirsch C.D."/>
            <person name="Visser B."/>
            <person name="Pretorius Z.A."/>
            <person name="Steffenson B.J."/>
            <person name="Schwessinger B."/>
            <person name="Dodds P.N."/>
            <person name="Figueroa M."/>
        </authorList>
    </citation>
    <scope>NUCLEOTIDE SEQUENCE [LARGE SCALE GENOMIC DNA]</scope>
    <source>
        <strain evidence="2">21-0</strain>
    </source>
</reference>
<feature type="domain" description="RNase H type-1" evidence="1">
    <location>
        <begin position="56"/>
        <end position="203"/>
    </location>
</feature>
<evidence type="ECO:0000313" key="3">
    <source>
        <dbReference type="Proteomes" id="UP000324748"/>
    </source>
</evidence>
<dbReference type="GO" id="GO:0004523">
    <property type="term" value="F:RNA-DNA hybrid ribonuclease activity"/>
    <property type="evidence" value="ECO:0007669"/>
    <property type="project" value="InterPro"/>
</dbReference>
<sequence length="394" mass="44439">MLGQQSLTRLNISEIETIYQHQIQPWENFSLEVNNMKMKKENAREIVTHQIAQKKNNSENLLFTDGSSIPEQGTAAAALLNNSTSFACRINNAEDSSSFEAEVTAINIGLEMFKNNLNNLLSGNQHTIFDKQLNIFCDNQATLTTISKPPKSTSLQFRFNKIFTLLKFISSNSTTPIQLFWCPAHVGIPENEKVDSLAKEATSDIQQFHLENQPQTLTNLQQKIRQQYKFNKSKNPLGVDCTYFKSWRFVSSQECNCLFPSTESPQPTNARTAILLRMIPLTQLEVGTSKDKRSHSWFHSDRLIRVISPAVLRDLHNLKLDRCRTVLCLFAGLLSEGTKKTLDSISSAACSDPRKRRFVVCVGMIAQHKNPDGFKTELVDDPFKQVGLVRVGPG</sequence>
<gene>
    <name evidence="2" type="ORF">PGT21_009543</name>
</gene>
<comment type="caution">
    <text evidence="2">The sequence shown here is derived from an EMBL/GenBank/DDBJ whole genome shotgun (WGS) entry which is preliminary data.</text>
</comment>
<dbReference type="Gene3D" id="3.30.420.10">
    <property type="entry name" value="Ribonuclease H-like superfamily/Ribonuclease H"/>
    <property type="match status" value="1"/>
</dbReference>
<dbReference type="CDD" id="cd09276">
    <property type="entry name" value="Rnase_HI_RT_non_LTR"/>
    <property type="match status" value="1"/>
</dbReference>
<dbReference type="InterPro" id="IPR036397">
    <property type="entry name" value="RNaseH_sf"/>
</dbReference>
<evidence type="ECO:0000313" key="2">
    <source>
        <dbReference type="EMBL" id="KAA1080504.1"/>
    </source>
</evidence>
<dbReference type="Proteomes" id="UP000324748">
    <property type="component" value="Unassembled WGS sequence"/>
</dbReference>
<proteinExistence type="predicted"/>
<dbReference type="Pfam" id="PF00075">
    <property type="entry name" value="RNase_H"/>
    <property type="match status" value="1"/>
</dbReference>
<accession>A0A5B0MWH3</accession>